<dbReference type="EC" id="3.1.21.-" evidence="6"/>
<protein>
    <submittedName>
        <fullName evidence="6">Restriction endonuclease subunit S</fullName>
        <ecNumber evidence="6">3.1.21.-</ecNumber>
    </submittedName>
</protein>
<evidence type="ECO:0000256" key="4">
    <source>
        <dbReference type="SAM" id="Coils"/>
    </source>
</evidence>
<keyword evidence="6" id="KW-0378">Hydrolase</keyword>
<organism evidence="6 7">
    <name type="scientific">Haloarcula rubra</name>
    <dbReference type="NCBI Taxonomy" id="2487747"/>
    <lineage>
        <taxon>Archaea</taxon>
        <taxon>Methanobacteriati</taxon>
        <taxon>Methanobacteriota</taxon>
        <taxon>Stenosarchaea group</taxon>
        <taxon>Halobacteria</taxon>
        <taxon>Halobacteriales</taxon>
        <taxon>Haloarculaceae</taxon>
        <taxon>Haloarcula</taxon>
    </lineage>
</organism>
<evidence type="ECO:0000256" key="1">
    <source>
        <dbReference type="ARBA" id="ARBA00010923"/>
    </source>
</evidence>
<keyword evidence="2" id="KW-0680">Restriction system</keyword>
<dbReference type="Pfam" id="PF01420">
    <property type="entry name" value="Methylase_S"/>
    <property type="match status" value="2"/>
</dbReference>
<gene>
    <name evidence="6" type="ORF">EGH21_17335</name>
</gene>
<dbReference type="InterPro" id="IPR000055">
    <property type="entry name" value="Restrct_endonuc_typeI_TRD"/>
</dbReference>
<dbReference type="PANTHER" id="PTHR43140">
    <property type="entry name" value="TYPE-1 RESTRICTION ENZYME ECOKI SPECIFICITY PROTEIN"/>
    <property type="match status" value="1"/>
</dbReference>
<dbReference type="PANTHER" id="PTHR43140:SF1">
    <property type="entry name" value="TYPE I RESTRICTION ENZYME ECOKI SPECIFICITY SUBUNIT"/>
    <property type="match status" value="1"/>
</dbReference>
<dbReference type="GO" id="GO:0004519">
    <property type="term" value="F:endonuclease activity"/>
    <property type="evidence" value="ECO:0007669"/>
    <property type="project" value="UniProtKB-KW"/>
</dbReference>
<comment type="similarity">
    <text evidence="1">Belongs to the type-I restriction system S methylase family.</text>
</comment>
<evidence type="ECO:0000313" key="7">
    <source>
        <dbReference type="Proteomes" id="UP001430377"/>
    </source>
</evidence>
<dbReference type="RefSeq" id="WP_220619729.1">
    <property type="nucleotide sequence ID" value="NZ_RKLR01000008.1"/>
</dbReference>
<evidence type="ECO:0000259" key="5">
    <source>
        <dbReference type="Pfam" id="PF01420"/>
    </source>
</evidence>
<name>A0AAW4PWY8_9EURY</name>
<dbReference type="EMBL" id="RKLR01000008">
    <property type="protein sequence ID" value="MBX0324792.1"/>
    <property type="molecule type" value="Genomic_DNA"/>
</dbReference>
<comment type="caution">
    <text evidence="6">The sequence shown here is derived from an EMBL/GenBank/DDBJ whole genome shotgun (WGS) entry which is preliminary data.</text>
</comment>
<keyword evidence="4" id="KW-0175">Coiled coil</keyword>
<evidence type="ECO:0000256" key="2">
    <source>
        <dbReference type="ARBA" id="ARBA00022747"/>
    </source>
</evidence>
<dbReference type="Proteomes" id="UP001430377">
    <property type="component" value="Unassembled WGS sequence"/>
</dbReference>
<evidence type="ECO:0000256" key="3">
    <source>
        <dbReference type="ARBA" id="ARBA00023125"/>
    </source>
</evidence>
<dbReference type="Gene3D" id="3.90.220.20">
    <property type="entry name" value="DNA methylase specificity domains"/>
    <property type="match status" value="2"/>
</dbReference>
<evidence type="ECO:0000313" key="6">
    <source>
        <dbReference type="EMBL" id="MBX0324792.1"/>
    </source>
</evidence>
<dbReference type="CDD" id="cd17260">
    <property type="entry name" value="RMtype1_S_EcoEI-TRD1-CR1_like"/>
    <property type="match status" value="1"/>
</dbReference>
<reference evidence="6 7" key="1">
    <citation type="submission" date="2021-06" db="EMBL/GenBank/DDBJ databases">
        <title>Halomicroarcula sp. a new haloarchaeum isolated from saline soil.</title>
        <authorList>
            <person name="Duran-Viseras A."/>
            <person name="Sanchez-Porro C."/>
            <person name="Ventosa A."/>
        </authorList>
    </citation>
    <scope>NUCLEOTIDE SEQUENCE [LARGE SCALE GENOMIC DNA]</scope>
    <source>
        <strain evidence="6 7">F13</strain>
    </source>
</reference>
<dbReference type="GO" id="GO:0009307">
    <property type="term" value="P:DNA restriction-modification system"/>
    <property type="evidence" value="ECO:0007669"/>
    <property type="project" value="UniProtKB-KW"/>
</dbReference>
<dbReference type="AlphaFoldDB" id="A0AAW4PWY8"/>
<dbReference type="InterPro" id="IPR044946">
    <property type="entry name" value="Restrct_endonuc_typeI_TRD_sf"/>
</dbReference>
<dbReference type="GO" id="GO:0016787">
    <property type="term" value="F:hydrolase activity"/>
    <property type="evidence" value="ECO:0007669"/>
    <property type="project" value="UniProtKB-KW"/>
</dbReference>
<feature type="domain" description="Type I restriction modification DNA specificity" evidence="5">
    <location>
        <begin position="255"/>
        <end position="415"/>
    </location>
</feature>
<dbReference type="InterPro" id="IPR051212">
    <property type="entry name" value="Type-I_RE_S_subunit"/>
</dbReference>
<keyword evidence="3" id="KW-0238">DNA-binding</keyword>
<sequence length="440" mass="50536">MQETQKTTIQEFESEGNGRYGKYPNYKEIDGSLLSVPDHWEVRRLKFCAKINPSKNEVEDLDPETEVTFLPMEDVSEQGEINHGETELLEDVIDGYTYFREGDVLVAKITPCFENGKGALAKNIKNNIGFGTTEFVVLRPDDELNNEFLYYVTASNLFRKVGEGQMKGAAGQKRVPDEFFQNFPQPLPPKEEQLAIVNFLNKEENRINKLIREKKRLIDLLREKEVSLIKNLVSNGIKSNRNVKQSGVEWLGDIPEDWEVRDLRYIADIDTGDKDTKDAIDDGDYPFFVRSQTEERINSYTYDGEAVLTAGDGVGVGEVFHYVNGKFDYHQRVYKISDFPDEIDGKYLYYYLRANLKMEIFKNNAKSTVDSLRMPMFKSFPVAFGSLEEQHDIVNLLDKQSKETDDLVNKVREGIDRLKEYRTALITNTVTGQIDVRGEV</sequence>
<dbReference type="GO" id="GO:0003677">
    <property type="term" value="F:DNA binding"/>
    <property type="evidence" value="ECO:0007669"/>
    <property type="project" value="UniProtKB-KW"/>
</dbReference>
<proteinExistence type="inferred from homology"/>
<keyword evidence="6" id="KW-0255">Endonuclease</keyword>
<dbReference type="Gene3D" id="1.10.287.1120">
    <property type="entry name" value="Bipartite methylase S protein"/>
    <property type="match status" value="1"/>
</dbReference>
<feature type="domain" description="Type I restriction modification DNA specificity" evidence="5">
    <location>
        <begin position="37"/>
        <end position="215"/>
    </location>
</feature>
<keyword evidence="7" id="KW-1185">Reference proteome</keyword>
<dbReference type="SUPFAM" id="SSF116734">
    <property type="entry name" value="DNA methylase specificity domain"/>
    <property type="match status" value="2"/>
</dbReference>
<accession>A0AAW4PWY8</accession>
<feature type="coiled-coil region" evidence="4">
    <location>
        <begin position="200"/>
        <end position="227"/>
    </location>
</feature>
<keyword evidence="6" id="KW-0540">Nuclease</keyword>